<evidence type="ECO:0000313" key="3">
    <source>
        <dbReference type="Proteomes" id="UP000499080"/>
    </source>
</evidence>
<proteinExistence type="predicted"/>
<keyword evidence="3" id="KW-1185">Reference proteome</keyword>
<dbReference type="AlphaFoldDB" id="A0A4Y2P733"/>
<dbReference type="Proteomes" id="UP000499080">
    <property type="component" value="Unassembled WGS sequence"/>
</dbReference>
<comment type="caution">
    <text evidence="2">The sequence shown here is derived from an EMBL/GenBank/DDBJ whole genome shotgun (WGS) entry which is preliminary data.</text>
</comment>
<organism evidence="2 3">
    <name type="scientific">Araneus ventricosus</name>
    <name type="common">Orbweaver spider</name>
    <name type="synonym">Epeira ventricosa</name>
    <dbReference type="NCBI Taxonomy" id="182803"/>
    <lineage>
        <taxon>Eukaryota</taxon>
        <taxon>Metazoa</taxon>
        <taxon>Ecdysozoa</taxon>
        <taxon>Arthropoda</taxon>
        <taxon>Chelicerata</taxon>
        <taxon>Arachnida</taxon>
        <taxon>Araneae</taxon>
        <taxon>Araneomorphae</taxon>
        <taxon>Entelegynae</taxon>
        <taxon>Araneoidea</taxon>
        <taxon>Araneidae</taxon>
        <taxon>Araneus</taxon>
    </lineage>
</organism>
<evidence type="ECO:0000313" key="2">
    <source>
        <dbReference type="EMBL" id="GBN46819.1"/>
    </source>
</evidence>
<dbReference type="EMBL" id="BGPR01010563">
    <property type="protein sequence ID" value="GBN46819.1"/>
    <property type="molecule type" value="Genomic_DNA"/>
</dbReference>
<protein>
    <submittedName>
        <fullName evidence="2">Uncharacterized protein</fullName>
    </submittedName>
</protein>
<evidence type="ECO:0000313" key="1">
    <source>
        <dbReference type="EMBL" id="GBN46803.1"/>
    </source>
</evidence>
<name>A0A4Y2P733_ARAVE</name>
<dbReference type="EMBL" id="BGPR01010558">
    <property type="protein sequence ID" value="GBN46803.1"/>
    <property type="molecule type" value="Genomic_DNA"/>
</dbReference>
<reference evidence="2 3" key="1">
    <citation type="journal article" date="2019" name="Sci. Rep.">
        <title>Orb-weaving spider Araneus ventricosus genome elucidates the spidroin gene catalogue.</title>
        <authorList>
            <person name="Kono N."/>
            <person name="Nakamura H."/>
            <person name="Ohtoshi R."/>
            <person name="Moran D.A.P."/>
            <person name="Shinohara A."/>
            <person name="Yoshida Y."/>
            <person name="Fujiwara M."/>
            <person name="Mori M."/>
            <person name="Tomita M."/>
            <person name="Arakawa K."/>
        </authorList>
    </citation>
    <scope>NUCLEOTIDE SEQUENCE [LARGE SCALE GENOMIC DNA]</scope>
</reference>
<accession>A0A4Y2P733</accession>
<gene>
    <name evidence="2" type="ORF">AVEN_274686_1</name>
    <name evidence="1" type="ORF">AVEN_54482_1</name>
</gene>
<sequence length="90" mass="10329">MKVYHLLTAAAYYKPAKIILIHSGFERTQVFHFNMMIRSLSSVIRRPRVDHVLLNELIPSCPVLNDTSPYFIYGVPTLIGEKNSRTFHGP</sequence>